<comment type="caution">
    <text evidence="2">The sequence shown here is derived from an EMBL/GenBank/DDBJ whole genome shotgun (WGS) entry which is preliminary data.</text>
</comment>
<keyword evidence="1" id="KW-0472">Membrane</keyword>
<evidence type="ECO:0008006" key="4">
    <source>
        <dbReference type="Google" id="ProtNLM"/>
    </source>
</evidence>
<evidence type="ECO:0000313" key="3">
    <source>
        <dbReference type="Proteomes" id="UP001596035"/>
    </source>
</evidence>
<proteinExistence type="predicted"/>
<feature type="transmembrane region" description="Helical" evidence="1">
    <location>
        <begin position="72"/>
        <end position="92"/>
    </location>
</feature>
<keyword evidence="3" id="KW-1185">Reference proteome</keyword>
<feature type="transmembrane region" description="Helical" evidence="1">
    <location>
        <begin position="30"/>
        <end position="52"/>
    </location>
</feature>
<keyword evidence="1" id="KW-1133">Transmembrane helix</keyword>
<evidence type="ECO:0000313" key="2">
    <source>
        <dbReference type="EMBL" id="MFC5241958.1"/>
    </source>
</evidence>
<gene>
    <name evidence="2" type="ORF">ACFPWV_18915</name>
</gene>
<dbReference type="Proteomes" id="UP001596035">
    <property type="component" value="Unassembled WGS sequence"/>
</dbReference>
<accession>A0ABW0DSV8</accession>
<dbReference type="RefSeq" id="WP_344560358.1">
    <property type="nucleotide sequence ID" value="NZ_BAAATG010000017.1"/>
</dbReference>
<keyword evidence="1" id="KW-0812">Transmembrane</keyword>
<reference evidence="3" key="1">
    <citation type="journal article" date="2019" name="Int. J. Syst. Evol. Microbiol.">
        <title>The Global Catalogue of Microorganisms (GCM) 10K type strain sequencing project: providing services to taxonomists for standard genome sequencing and annotation.</title>
        <authorList>
            <consortium name="The Broad Institute Genomics Platform"/>
            <consortium name="The Broad Institute Genome Sequencing Center for Infectious Disease"/>
            <person name="Wu L."/>
            <person name="Ma J."/>
        </authorList>
    </citation>
    <scope>NUCLEOTIDE SEQUENCE [LARGE SCALE GENOMIC DNA]</scope>
    <source>
        <strain evidence="3">CGMCC 4.7131</strain>
    </source>
</reference>
<name>A0ABW0DSV8_9ACTN</name>
<feature type="transmembrane region" description="Helical" evidence="1">
    <location>
        <begin position="99"/>
        <end position="120"/>
    </location>
</feature>
<sequence length="123" mass="13115">MASTDRRSRTAVRRLTPLCHDDRRGGGMQYVVLGTFTAFALAVAASGVVELLTGWVHPWERAHVVRPVPHGLGQMLAGCGLSCVLVVFAFALSGNVLPWLMAVGAGLFLTGTVLIGVSRFPDR</sequence>
<protein>
    <recommendedName>
        <fullName evidence="4">Integral membrane protein</fullName>
    </recommendedName>
</protein>
<organism evidence="2 3">
    <name type="scientific">Streptomyces atrovirens</name>
    <dbReference type="NCBI Taxonomy" id="285556"/>
    <lineage>
        <taxon>Bacteria</taxon>
        <taxon>Bacillati</taxon>
        <taxon>Actinomycetota</taxon>
        <taxon>Actinomycetes</taxon>
        <taxon>Kitasatosporales</taxon>
        <taxon>Streptomycetaceae</taxon>
        <taxon>Streptomyces</taxon>
    </lineage>
</organism>
<dbReference type="EMBL" id="JBHSKN010000016">
    <property type="protein sequence ID" value="MFC5241958.1"/>
    <property type="molecule type" value="Genomic_DNA"/>
</dbReference>
<evidence type="ECO:0000256" key="1">
    <source>
        <dbReference type="SAM" id="Phobius"/>
    </source>
</evidence>